<name>A0ABP5EB42_9ACTN</name>
<gene>
    <name evidence="1" type="ORF">GCM10009838_67810</name>
</gene>
<evidence type="ECO:0000313" key="2">
    <source>
        <dbReference type="Proteomes" id="UP001499854"/>
    </source>
</evidence>
<accession>A0ABP5EB42</accession>
<evidence type="ECO:0008006" key="3">
    <source>
        <dbReference type="Google" id="ProtNLM"/>
    </source>
</evidence>
<proteinExistence type="predicted"/>
<dbReference type="Proteomes" id="UP001499854">
    <property type="component" value="Unassembled WGS sequence"/>
</dbReference>
<dbReference type="PANTHER" id="PTHR17985:SF8">
    <property type="entry name" value="TRANSPORT AND GOLGI ORGANIZATION PROTEIN 2 HOMOLOG"/>
    <property type="match status" value="1"/>
</dbReference>
<dbReference type="PANTHER" id="PTHR17985">
    <property type="entry name" value="SER/THR-RICH PROTEIN T10 IN DGCR REGION"/>
    <property type="match status" value="1"/>
</dbReference>
<reference evidence="2" key="1">
    <citation type="journal article" date="2019" name="Int. J. Syst. Evol. Microbiol.">
        <title>The Global Catalogue of Microorganisms (GCM) 10K type strain sequencing project: providing services to taxonomists for standard genome sequencing and annotation.</title>
        <authorList>
            <consortium name="The Broad Institute Genomics Platform"/>
            <consortium name="The Broad Institute Genome Sequencing Center for Infectious Disease"/>
            <person name="Wu L."/>
            <person name="Ma J."/>
        </authorList>
    </citation>
    <scope>NUCLEOTIDE SEQUENCE [LARGE SCALE GENOMIC DNA]</scope>
    <source>
        <strain evidence="2">JCM 16013</strain>
    </source>
</reference>
<dbReference type="Pfam" id="PF05742">
    <property type="entry name" value="TANGO2"/>
    <property type="match status" value="1"/>
</dbReference>
<dbReference type="EMBL" id="BAAAQM010000051">
    <property type="protein sequence ID" value="GAA1994034.1"/>
    <property type="molecule type" value="Genomic_DNA"/>
</dbReference>
<organism evidence="1 2">
    <name type="scientific">Catenulispora subtropica</name>
    <dbReference type="NCBI Taxonomy" id="450798"/>
    <lineage>
        <taxon>Bacteria</taxon>
        <taxon>Bacillati</taxon>
        <taxon>Actinomycetota</taxon>
        <taxon>Actinomycetes</taxon>
        <taxon>Catenulisporales</taxon>
        <taxon>Catenulisporaceae</taxon>
        <taxon>Catenulispora</taxon>
    </lineage>
</organism>
<dbReference type="RefSeq" id="WP_344661258.1">
    <property type="nucleotide sequence ID" value="NZ_BAAAQM010000051.1"/>
</dbReference>
<evidence type="ECO:0000313" key="1">
    <source>
        <dbReference type="EMBL" id="GAA1994034.1"/>
    </source>
</evidence>
<dbReference type="InterPro" id="IPR008551">
    <property type="entry name" value="TANGO2"/>
</dbReference>
<keyword evidence="2" id="KW-1185">Reference proteome</keyword>
<sequence>MCTAIVDVDPASAYPVLLAGIRDEFHDRSWIPPGRHWPQYPALIGGQDLLASGTWLAVDPAAPRAATVLNGWGSLAPQAARLSRGDLPLLFAATGGVDDLPLDRYDPFHLVCATVEKVFLLSWDGHRSQRRDLRPGLHVIVNSGLEGGDSQEGPGAAEMAARIKYFRPQLTAATRPRPEPGTSTQQAWGQWLPLVDGAGLDRYDDRALLVRRTLGERTWGSTSVSLVALRRDGVRYDFNADPGEEQSWNPVVDD</sequence>
<protein>
    <recommendedName>
        <fullName evidence="3">NRDE family protein</fullName>
    </recommendedName>
</protein>
<comment type="caution">
    <text evidence="1">The sequence shown here is derived from an EMBL/GenBank/DDBJ whole genome shotgun (WGS) entry which is preliminary data.</text>
</comment>